<accession>A0AAT9GJY1</accession>
<proteinExistence type="predicted"/>
<sequence length="357" mass="40652">MSIQLNKQSFKKGDTLDFSCIIPDFEKVKLNAASLHVWIDHISTGTRWKFRYPFINGEAQASLVLAKTLPDGHFAVNFMVQKGYFRLSGQLKDKFADENSINYLMIPKNKRTYMETIALNKDGFFRLKSTLFEDSAYFIFTPVKKNAKNNLNISIETPLDSSFIPEMESRIWISVGSVKRAINKEDSAAYAFNMITSSGTDLLPNVTVVGKYKKKVEQYDDYYSSGPFKRDEAMIFDGIEDETMARSMSILRFLEGKVPGLIIEKDQETMVEMARWRGEPAEIYLDEFRVTPQDIWIVSPSDVAMVKVYRPPAMLSPLSGAAGAIAIYTKRGEFAGKNRFKHSFTVKGYTPVETIWQ</sequence>
<dbReference type="AlphaFoldDB" id="A0AAT9GJY1"/>
<name>A0AAT9GJY1_9BACT</name>
<organism evidence="1">
    <name type="scientific">Sediminibacterium sp. KACHI17</name>
    <dbReference type="NCBI Taxonomy" id="1751071"/>
    <lineage>
        <taxon>Bacteria</taxon>
        <taxon>Pseudomonadati</taxon>
        <taxon>Bacteroidota</taxon>
        <taxon>Chitinophagia</taxon>
        <taxon>Chitinophagales</taxon>
        <taxon>Chitinophagaceae</taxon>
        <taxon>Sediminibacterium</taxon>
    </lineage>
</organism>
<protein>
    <submittedName>
        <fullName evidence="1">Uncharacterized protein</fullName>
    </submittedName>
</protein>
<gene>
    <name evidence="1" type="ORF">KACHI17_17570</name>
</gene>
<evidence type="ECO:0000313" key="1">
    <source>
        <dbReference type="EMBL" id="BFG70876.1"/>
    </source>
</evidence>
<reference evidence="1" key="1">
    <citation type="submission" date="2024-02" db="EMBL/GenBank/DDBJ databases">
        <title>Sediminibacterium planktonica sp. nov. and Sediminibacterium longus sp. nov., isolated from surface lake and river water.</title>
        <authorList>
            <person name="Watanabe K."/>
            <person name="Takemine S."/>
            <person name="Ishii Y."/>
            <person name="Ogata Y."/>
            <person name="Shindo C."/>
            <person name="Suda W."/>
        </authorList>
    </citation>
    <scope>NUCLEOTIDE SEQUENCE</scope>
    <source>
        <strain evidence="1">KACHI17</strain>
    </source>
</reference>
<dbReference type="EMBL" id="AP029612">
    <property type="protein sequence ID" value="BFG70876.1"/>
    <property type="molecule type" value="Genomic_DNA"/>
</dbReference>